<dbReference type="InterPro" id="IPR005113">
    <property type="entry name" value="uDENN_dom"/>
</dbReference>
<keyword evidence="4" id="KW-1185">Reference proteome</keyword>
<dbReference type="SMART" id="SM00801">
    <property type="entry name" value="dDENN"/>
    <property type="match status" value="1"/>
</dbReference>
<dbReference type="EMBL" id="LR901489">
    <property type="protein sequence ID" value="CAD7248740.1"/>
    <property type="molecule type" value="Genomic_DNA"/>
</dbReference>
<dbReference type="Pfam" id="PF03456">
    <property type="entry name" value="uDENN"/>
    <property type="match status" value="1"/>
</dbReference>
<dbReference type="Gene3D" id="3.30.450.200">
    <property type="match status" value="1"/>
</dbReference>
<evidence type="ECO:0000259" key="2">
    <source>
        <dbReference type="PROSITE" id="PS50211"/>
    </source>
</evidence>
<dbReference type="FunFam" id="3.40.50.11500:FF:000004">
    <property type="entry name" value="DENN domain-containing protein 2C isoform X1"/>
    <property type="match status" value="1"/>
</dbReference>
<evidence type="ECO:0000313" key="4">
    <source>
        <dbReference type="Proteomes" id="UP000677054"/>
    </source>
</evidence>
<dbReference type="InterPro" id="IPR043153">
    <property type="entry name" value="DENN_C"/>
</dbReference>
<feature type="region of interest" description="Disordered" evidence="1">
    <location>
        <begin position="76"/>
        <end position="113"/>
    </location>
</feature>
<feature type="domain" description="UDENN" evidence="2">
    <location>
        <begin position="163"/>
        <end position="547"/>
    </location>
</feature>
<dbReference type="InterPro" id="IPR037516">
    <property type="entry name" value="Tripartite_DENN"/>
</dbReference>
<dbReference type="Pfam" id="PF03455">
    <property type="entry name" value="dDENN"/>
    <property type="match status" value="1"/>
</dbReference>
<name>A0A7R8XJB3_9CRUS</name>
<accession>A0A7R8XJB3</accession>
<dbReference type="PANTHER" id="PTHR15288:SF0">
    <property type="entry name" value="UDENN DOMAIN-CONTAINING PROTEIN"/>
    <property type="match status" value="1"/>
</dbReference>
<feature type="region of interest" description="Disordered" evidence="1">
    <location>
        <begin position="1"/>
        <end position="58"/>
    </location>
</feature>
<organism evidence="3">
    <name type="scientific">Darwinula stevensoni</name>
    <dbReference type="NCBI Taxonomy" id="69355"/>
    <lineage>
        <taxon>Eukaryota</taxon>
        <taxon>Metazoa</taxon>
        <taxon>Ecdysozoa</taxon>
        <taxon>Arthropoda</taxon>
        <taxon>Crustacea</taxon>
        <taxon>Oligostraca</taxon>
        <taxon>Ostracoda</taxon>
        <taxon>Podocopa</taxon>
        <taxon>Podocopida</taxon>
        <taxon>Darwinulocopina</taxon>
        <taxon>Darwinuloidea</taxon>
        <taxon>Darwinulidae</taxon>
        <taxon>Darwinula</taxon>
    </lineage>
</organism>
<dbReference type="InterPro" id="IPR005112">
    <property type="entry name" value="dDENN_dom"/>
</dbReference>
<evidence type="ECO:0000313" key="3">
    <source>
        <dbReference type="EMBL" id="CAD7248740.1"/>
    </source>
</evidence>
<sequence>MGSPNGVRVTVRGGNPDDMESRKKPSLKRGKPVLHSPEKPVVVVHRRPEEGQDQARTTLVSVSSIEAFMDEALQRMQGMSVERSSSSTDESSDSFHDDAPTSDEEHSEDPQPPAAFNFLELKQKWAEREQLAERRKQYVRGVSRRVSCAHRKNLARNHEHLFDCALVIGLGYDALTRIYEPYVKSVYPPHAKYAASIPLFCFPDAAHFDERERDACRTYTMVLTDERGDRTFGYCRRVMPEGQDACIPLAYCLVSKVRAHGFYEKVLTLLESQHGSSEAEMTQFLASLRIQPIPPPGKAIQVPSLPNNGSLVDGIRNIKRPVDSRLENRDLCSLVQKIDFNTLMKLLGSLLLERKVLLCSASMRNLSQCIEGLVSLLYPFSWEHVLIPILPWALSDILEAPSPYLIGLLCQGNRLPPHLDVDEVLVVDVDHSKILQSCGDEASILPRKLQKSLQSAMMLILELTDKSDGAQNVLISEFFIRMFVELCGHYSHHVYMGPDGKNHFRVDTFLRAVKDSHMRVFLSWFVETAMFNVFIDNRLVMSNKEKGLFEHRILEQQGDTGNSQSSILRNARHLGKMVRHLGKS</sequence>
<protein>
    <recommendedName>
        <fullName evidence="2">UDENN domain-containing protein</fullName>
    </recommendedName>
</protein>
<feature type="non-terminal residue" evidence="3">
    <location>
        <position position="584"/>
    </location>
</feature>
<dbReference type="InterPro" id="IPR001194">
    <property type="entry name" value="cDENN_dom"/>
</dbReference>
<reference evidence="3" key="1">
    <citation type="submission" date="2020-11" db="EMBL/GenBank/DDBJ databases">
        <authorList>
            <person name="Tran Van P."/>
        </authorList>
    </citation>
    <scope>NUCLEOTIDE SEQUENCE</scope>
</reference>
<dbReference type="SMART" id="SM00799">
    <property type="entry name" value="DENN"/>
    <property type="match status" value="1"/>
</dbReference>
<dbReference type="PROSITE" id="PS50211">
    <property type="entry name" value="DENN"/>
    <property type="match status" value="1"/>
</dbReference>
<dbReference type="EMBL" id="CAJPEV010001972">
    <property type="protein sequence ID" value="CAG0895136.1"/>
    <property type="molecule type" value="Genomic_DNA"/>
</dbReference>
<dbReference type="SMART" id="SM00800">
    <property type="entry name" value="uDENN"/>
    <property type="match status" value="1"/>
</dbReference>
<dbReference type="Gene3D" id="3.40.50.11500">
    <property type="match status" value="1"/>
</dbReference>
<gene>
    <name evidence="3" type="ORF">DSTB1V02_LOCUS8549</name>
</gene>
<dbReference type="Proteomes" id="UP000677054">
    <property type="component" value="Unassembled WGS sequence"/>
</dbReference>
<dbReference type="Pfam" id="PF02141">
    <property type="entry name" value="DENN"/>
    <property type="match status" value="1"/>
</dbReference>
<evidence type="ECO:0000256" key="1">
    <source>
        <dbReference type="SAM" id="MobiDB-lite"/>
    </source>
</evidence>
<dbReference type="AlphaFoldDB" id="A0A7R8XJB3"/>
<dbReference type="OrthoDB" id="6381591at2759"/>
<dbReference type="InterPro" id="IPR051942">
    <property type="entry name" value="DENN_domain_containing_2"/>
</dbReference>
<dbReference type="PANTHER" id="PTHR15288">
    <property type="entry name" value="DENN DOMAIN-CONTAINING PROTEIN 2"/>
    <property type="match status" value="1"/>
</dbReference>
<proteinExistence type="predicted"/>